<dbReference type="Proteomes" id="UP001230654">
    <property type="component" value="Unassembled WGS sequence"/>
</dbReference>
<evidence type="ECO:0000256" key="1">
    <source>
        <dbReference type="SAM" id="MobiDB-lite"/>
    </source>
</evidence>
<gene>
    <name evidence="2" type="ORF">QF030_000381</name>
</gene>
<dbReference type="EMBL" id="JAUSWV010000001">
    <property type="protein sequence ID" value="MDQ0578203.1"/>
    <property type="molecule type" value="Genomic_DNA"/>
</dbReference>
<reference evidence="2 3" key="1">
    <citation type="submission" date="2023-07" db="EMBL/GenBank/DDBJ databases">
        <title>Comparative genomics of wheat-associated soil bacteria to identify genetic determinants of phenazine resistance.</title>
        <authorList>
            <person name="Mouncey N."/>
        </authorList>
    </citation>
    <scope>NUCLEOTIDE SEQUENCE [LARGE SCALE GENOMIC DNA]</scope>
    <source>
        <strain evidence="2 3">B2I6</strain>
    </source>
</reference>
<accession>A0ABU0NHA8</accession>
<keyword evidence="3" id="KW-1185">Reference proteome</keyword>
<proteinExistence type="predicted"/>
<evidence type="ECO:0000313" key="2">
    <source>
        <dbReference type="EMBL" id="MDQ0578203.1"/>
    </source>
</evidence>
<protein>
    <submittedName>
        <fullName evidence="2">Uncharacterized protein</fullName>
    </submittedName>
</protein>
<comment type="caution">
    <text evidence="2">The sequence shown here is derived from an EMBL/GenBank/DDBJ whole genome shotgun (WGS) entry which is preliminary data.</text>
</comment>
<feature type="compositionally biased region" description="Polar residues" evidence="1">
    <location>
        <begin position="8"/>
        <end position="22"/>
    </location>
</feature>
<name>A0ABU0NHA8_STRRH</name>
<organism evidence="2 3">
    <name type="scientific">Streptomyces rishiriensis</name>
    <dbReference type="NCBI Taxonomy" id="68264"/>
    <lineage>
        <taxon>Bacteria</taxon>
        <taxon>Bacillati</taxon>
        <taxon>Actinomycetota</taxon>
        <taxon>Actinomycetes</taxon>
        <taxon>Kitasatosporales</taxon>
        <taxon>Streptomycetaceae</taxon>
        <taxon>Streptomyces</taxon>
    </lineage>
</organism>
<feature type="region of interest" description="Disordered" evidence="1">
    <location>
        <begin position="1"/>
        <end position="49"/>
    </location>
</feature>
<evidence type="ECO:0000313" key="3">
    <source>
        <dbReference type="Proteomes" id="UP001230654"/>
    </source>
</evidence>
<sequence length="104" mass="10873">MRRGAGESASTPEGQARQSLSRLTPGAFDRLNEDGDGGNAFPLDRPDSAAARGRLPWERDGSMESLAGPKPHGNAVRLASATCGARPDAVREAACVSRAPRPFS</sequence>